<keyword evidence="3 8" id="KW-0328">Glycosyltransferase</keyword>
<evidence type="ECO:0000256" key="4">
    <source>
        <dbReference type="ARBA" id="ARBA00022679"/>
    </source>
</evidence>
<dbReference type="InterPro" id="IPR008166">
    <property type="entry name" value="Glyco_transf_92"/>
</dbReference>
<evidence type="ECO:0000256" key="7">
    <source>
        <dbReference type="ARBA" id="ARBA00023136"/>
    </source>
</evidence>
<evidence type="ECO:0000256" key="1">
    <source>
        <dbReference type="ARBA" id="ARBA00004167"/>
    </source>
</evidence>
<dbReference type="PANTHER" id="PTHR21461:SF40">
    <property type="entry name" value="GLYCOSYLTRANSFERASE FAMILY 92 PROTEIN"/>
    <property type="match status" value="1"/>
</dbReference>
<comment type="similarity">
    <text evidence="2 8">Belongs to the glycosyltransferase 92 family.</text>
</comment>
<evidence type="ECO:0000313" key="10">
    <source>
        <dbReference type="RefSeq" id="XP_022257592.1"/>
    </source>
</evidence>
<feature type="transmembrane region" description="Helical" evidence="8">
    <location>
        <begin position="25"/>
        <end position="45"/>
    </location>
</feature>
<dbReference type="RefSeq" id="XP_022257592.1">
    <property type="nucleotide sequence ID" value="XM_022401884.1"/>
</dbReference>
<keyword evidence="5 8" id="KW-0812">Transmembrane</keyword>
<organism evidence="9 10">
    <name type="scientific">Limulus polyphemus</name>
    <name type="common">Atlantic horseshoe crab</name>
    <dbReference type="NCBI Taxonomy" id="6850"/>
    <lineage>
        <taxon>Eukaryota</taxon>
        <taxon>Metazoa</taxon>
        <taxon>Ecdysozoa</taxon>
        <taxon>Arthropoda</taxon>
        <taxon>Chelicerata</taxon>
        <taxon>Merostomata</taxon>
        <taxon>Xiphosura</taxon>
        <taxon>Limulidae</taxon>
        <taxon>Limulus</taxon>
    </lineage>
</organism>
<evidence type="ECO:0000256" key="2">
    <source>
        <dbReference type="ARBA" id="ARBA00007647"/>
    </source>
</evidence>
<gene>
    <name evidence="10" type="primary">LOC111089421</name>
</gene>
<sequence length="462" mass="53981">MLTREKPRSEQTRPRFLNNPRKIKVLFGMFLLFFSVVAFCTIAYFNNLSVFLRTNYVRITKLYAVKKSKDRTSVSNLIQKNTTLPARQDDWSNVTKNIYVFSSFWDDRLKPLQRFVRIVAIGPREGLEGKDISCIAYNQNTSTSIILPTSFKIIEEHHGQSFSAMYFFCYWGSKRPPPLAVALRHIPTSLESAKLPVHNRNVSKVRVTKDNIAVCVRPFFGPFNNTLDLAQFVALYHTLGVSHFTFYDYRITNQVREFISSLQKEGFSIELLPWSLPNPVILNTWAYGQLASSQDCVYRHMFDYNYVALVDVDEFLFPRKNETLQEMIKSFPIEKWSSLEIRNSFFCKRNPEKTVSSNASIPLTSTRFIKREKKIWKPKIRSKIIVQPFKIITCGIHFVWEHFEAGNAIVVPPSVCLMHHYRDSMCSKDPQKIVVDNYALKFKDQLLKSKVIKIWKELFWQK</sequence>
<dbReference type="EC" id="2.4.1.-" evidence="8"/>
<dbReference type="GeneID" id="111089421"/>
<dbReference type="PANTHER" id="PTHR21461">
    <property type="entry name" value="GLYCOSYLTRANSFERASE FAMILY 92 PROTEIN"/>
    <property type="match status" value="1"/>
</dbReference>
<keyword evidence="6 8" id="KW-1133">Transmembrane helix</keyword>
<evidence type="ECO:0000256" key="5">
    <source>
        <dbReference type="ARBA" id="ARBA00022692"/>
    </source>
</evidence>
<accession>A0ABM1TNY6</accession>
<protein>
    <recommendedName>
        <fullName evidence="8">Glycosyltransferase family 92 protein</fullName>
        <ecNumber evidence="8">2.4.1.-</ecNumber>
    </recommendedName>
</protein>
<evidence type="ECO:0000313" key="9">
    <source>
        <dbReference type="Proteomes" id="UP000694941"/>
    </source>
</evidence>
<name>A0ABM1TNY6_LIMPO</name>
<keyword evidence="4 8" id="KW-0808">Transferase</keyword>
<keyword evidence="9" id="KW-1185">Reference proteome</keyword>
<dbReference type="Pfam" id="PF01697">
    <property type="entry name" value="Glyco_transf_92"/>
    <property type="match status" value="1"/>
</dbReference>
<evidence type="ECO:0000256" key="3">
    <source>
        <dbReference type="ARBA" id="ARBA00022676"/>
    </source>
</evidence>
<comment type="subcellular location">
    <subcellularLocation>
        <location evidence="1">Membrane</location>
        <topology evidence="1">Single-pass membrane protein</topology>
    </subcellularLocation>
</comment>
<dbReference type="Proteomes" id="UP000694941">
    <property type="component" value="Unplaced"/>
</dbReference>
<reference evidence="10" key="1">
    <citation type="submission" date="2025-08" db="UniProtKB">
        <authorList>
            <consortium name="RefSeq"/>
        </authorList>
    </citation>
    <scope>IDENTIFICATION</scope>
    <source>
        <tissue evidence="10">Muscle</tissue>
    </source>
</reference>
<evidence type="ECO:0000256" key="6">
    <source>
        <dbReference type="ARBA" id="ARBA00022989"/>
    </source>
</evidence>
<proteinExistence type="inferred from homology"/>
<evidence type="ECO:0000256" key="8">
    <source>
        <dbReference type="RuleBase" id="RU366017"/>
    </source>
</evidence>
<keyword evidence="7 8" id="KW-0472">Membrane</keyword>